<keyword evidence="2" id="KW-0731">Sigma factor</keyword>
<dbReference type="GO" id="GO:0016987">
    <property type="term" value="F:sigma factor activity"/>
    <property type="evidence" value="ECO:0007669"/>
    <property type="project" value="UniProtKB-KW"/>
</dbReference>
<keyword evidence="1" id="KW-0805">Transcription regulation</keyword>
<name>A0A956SF43_UNCEI</name>
<dbReference type="Gene3D" id="1.10.10.10">
    <property type="entry name" value="Winged helix-like DNA-binding domain superfamily/Winged helix DNA-binding domain"/>
    <property type="match status" value="1"/>
</dbReference>
<organism evidence="5 6">
    <name type="scientific">Eiseniibacteriota bacterium</name>
    <dbReference type="NCBI Taxonomy" id="2212470"/>
    <lineage>
        <taxon>Bacteria</taxon>
        <taxon>Candidatus Eiseniibacteriota</taxon>
    </lineage>
</organism>
<dbReference type="InterPro" id="IPR011517">
    <property type="entry name" value="RNA_pol_sigma70_ECF-like"/>
</dbReference>
<dbReference type="AlphaFoldDB" id="A0A956SF43"/>
<dbReference type="PANTHER" id="PTHR43133">
    <property type="entry name" value="RNA POLYMERASE ECF-TYPE SIGMA FACTO"/>
    <property type="match status" value="1"/>
</dbReference>
<sequence length="178" mass="20027">MRADATTDPELGRQLFEIVYGEMRRLAGSILRGQRANHTLQATALVHEAYLRLVDKDVLDYRDRQHFFRVAARAMRHILIDYARRRSAEKRGGGADRVTLDEALGLAHDADLQAIELDRALEALSQEDPRAAQVVELRVFAGLSVNEVSEILGVSPRTVDGDWALARMWLNRALAEPK</sequence>
<reference evidence="5" key="1">
    <citation type="submission" date="2020-04" db="EMBL/GenBank/DDBJ databases">
        <authorList>
            <person name="Zhang T."/>
        </authorList>
    </citation>
    <scope>NUCLEOTIDE SEQUENCE</scope>
    <source>
        <strain evidence="5">HKST-UBA02</strain>
    </source>
</reference>
<evidence type="ECO:0000256" key="2">
    <source>
        <dbReference type="ARBA" id="ARBA00023082"/>
    </source>
</evidence>
<reference evidence="5" key="2">
    <citation type="journal article" date="2021" name="Microbiome">
        <title>Successional dynamics and alternative stable states in a saline activated sludge microbial community over 9 years.</title>
        <authorList>
            <person name="Wang Y."/>
            <person name="Ye J."/>
            <person name="Ju F."/>
            <person name="Liu L."/>
            <person name="Boyd J.A."/>
            <person name="Deng Y."/>
            <person name="Parks D.H."/>
            <person name="Jiang X."/>
            <person name="Yin X."/>
            <person name="Woodcroft B.J."/>
            <person name="Tyson G.W."/>
            <person name="Hugenholtz P."/>
            <person name="Polz M.F."/>
            <person name="Zhang T."/>
        </authorList>
    </citation>
    <scope>NUCLEOTIDE SEQUENCE</scope>
    <source>
        <strain evidence="5">HKST-UBA02</strain>
    </source>
</reference>
<evidence type="ECO:0000313" key="5">
    <source>
        <dbReference type="EMBL" id="MCA9756979.1"/>
    </source>
</evidence>
<dbReference type="GO" id="GO:0006352">
    <property type="term" value="P:DNA-templated transcription initiation"/>
    <property type="evidence" value="ECO:0007669"/>
    <property type="project" value="InterPro"/>
</dbReference>
<evidence type="ECO:0000256" key="3">
    <source>
        <dbReference type="ARBA" id="ARBA00023163"/>
    </source>
</evidence>
<comment type="caution">
    <text evidence="5">The sequence shown here is derived from an EMBL/GenBank/DDBJ whole genome shotgun (WGS) entry which is preliminary data.</text>
</comment>
<dbReference type="SUPFAM" id="SSF88659">
    <property type="entry name" value="Sigma3 and sigma4 domains of RNA polymerase sigma factors"/>
    <property type="match status" value="1"/>
</dbReference>
<dbReference type="InterPro" id="IPR014284">
    <property type="entry name" value="RNA_pol_sigma-70_dom"/>
</dbReference>
<evidence type="ECO:0000259" key="4">
    <source>
        <dbReference type="Pfam" id="PF07638"/>
    </source>
</evidence>
<dbReference type="InterPro" id="IPR036388">
    <property type="entry name" value="WH-like_DNA-bd_sf"/>
</dbReference>
<dbReference type="Pfam" id="PF07638">
    <property type="entry name" value="Sigma70_ECF"/>
    <property type="match status" value="1"/>
</dbReference>
<evidence type="ECO:0000313" key="6">
    <source>
        <dbReference type="Proteomes" id="UP000739538"/>
    </source>
</evidence>
<dbReference type="EMBL" id="JAGQHS010000075">
    <property type="protein sequence ID" value="MCA9756979.1"/>
    <property type="molecule type" value="Genomic_DNA"/>
</dbReference>
<proteinExistence type="predicted"/>
<gene>
    <name evidence="5" type="ORF">KDA27_14335</name>
</gene>
<protein>
    <submittedName>
        <fullName evidence="5">Sigma-70 family RNA polymerase sigma factor</fullName>
    </submittedName>
</protein>
<dbReference type="NCBIfam" id="TIGR02999">
    <property type="entry name" value="Sig-70_X6"/>
    <property type="match status" value="1"/>
</dbReference>
<dbReference type="NCBIfam" id="TIGR02937">
    <property type="entry name" value="sigma70-ECF"/>
    <property type="match status" value="1"/>
</dbReference>
<dbReference type="Proteomes" id="UP000739538">
    <property type="component" value="Unassembled WGS sequence"/>
</dbReference>
<dbReference type="InterPro" id="IPR039425">
    <property type="entry name" value="RNA_pol_sigma-70-like"/>
</dbReference>
<accession>A0A956SF43</accession>
<dbReference type="PANTHER" id="PTHR43133:SF39">
    <property type="entry name" value="SIMILAR TO RNA POLYMERASE SIGMA-E FACTOR"/>
    <property type="match status" value="1"/>
</dbReference>
<dbReference type="InterPro" id="IPR013324">
    <property type="entry name" value="RNA_pol_sigma_r3/r4-like"/>
</dbReference>
<evidence type="ECO:0000256" key="1">
    <source>
        <dbReference type="ARBA" id="ARBA00023015"/>
    </source>
</evidence>
<dbReference type="InterPro" id="IPR053812">
    <property type="entry name" value="HTH_Sigma70_ECF-like"/>
</dbReference>
<feature type="domain" description="RNA polymerase sigma-70 ECF-like HTH" evidence="4">
    <location>
        <begin position="8"/>
        <end position="174"/>
    </location>
</feature>
<keyword evidence="3" id="KW-0804">Transcription</keyword>